<gene>
    <name evidence="2" type="ORF">FKG94_14615</name>
</gene>
<comment type="caution">
    <text evidence="2">The sequence shown here is derived from an EMBL/GenBank/DDBJ whole genome shotgun (WGS) entry which is preliminary data.</text>
</comment>
<proteinExistence type="predicted"/>
<reference evidence="2 3" key="1">
    <citation type="submission" date="2019-06" db="EMBL/GenBank/DDBJ databases">
        <title>Whole genome sequence for Cellvibrionaceae sp. R142.</title>
        <authorList>
            <person name="Wang G."/>
        </authorList>
    </citation>
    <scope>NUCLEOTIDE SEQUENCE [LARGE SCALE GENOMIC DNA]</scope>
    <source>
        <strain evidence="2 3">R142</strain>
    </source>
</reference>
<name>A0A545TK67_9GAMM</name>
<evidence type="ECO:0000313" key="2">
    <source>
        <dbReference type="EMBL" id="TQV77605.1"/>
    </source>
</evidence>
<sequence>MSFQSINQVKEQLIREITNLERQLEHMRVNDDTVNFSMVQTYKEMIHSRREMMAHLPRST</sequence>
<accession>A0A545TK67</accession>
<evidence type="ECO:0000256" key="1">
    <source>
        <dbReference type="SAM" id="Coils"/>
    </source>
</evidence>
<feature type="coiled-coil region" evidence="1">
    <location>
        <begin position="3"/>
        <end position="30"/>
    </location>
</feature>
<dbReference type="RefSeq" id="WP_142905086.1">
    <property type="nucleotide sequence ID" value="NZ_ML660095.1"/>
</dbReference>
<keyword evidence="3" id="KW-1185">Reference proteome</keyword>
<keyword evidence="1" id="KW-0175">Coiled coil</keyword>
<dbReference type="EMBL" id="VHSG01000014">
    <property type="protein sequence ID" value="TQV77605.1"/>
    <property type="molecule type" value="Genomic_DNA"/>
</dbReference>
<dbReference type="AlphaFoldDB" id="A0A545TK67"/>
<evidence type="ECO:0000313" key="3">
    <source>
        <dbReference type="Proteomes" id="UP000319732"/>
    </source>
</evidence>
<dbReference type="Proteomes" id="UP000319732">
    <property type="component" value="Unassembled WGS sequence"/>
</dbReference>
<protein>
    <submittedName>
        <fullName evidence="2">Uncharacterized protein</fullName>
    </submittedName>
</protein>
<organism evidence="2 3">
    <name type="scientific">Exilibacterium tricleocarpae</name>
    <dbReference type="NCBI Taxonomy" id="2591008"/>
    <lineage>
        <taxon>Bacteria</taxon>
        <taxon>Pseudomonadati</taxon>
        <taxon>Pseudomonadota</taxon>
        <taxon>Gammaproteobacteria</taxon>
        <taxon>Cellvibrionales</taxon>
        <taxon>Cellvibrionaceae</taxon>
        <taxon>Exilibacterium</taxon>
    </lineage>
</organism>
<dbReference type="OrthoDB" id="5740731at2"/>